<reference evidence="1 2" key="1">
    <citation type="journal article" date="2016" name="Nat. Commun.">
        <title>Thousands of microbial genomes shed light on interconnected biogeochemical processes in an aquifer system.</title>
        <authorList>
            <person name="Anantharaman K."/>
            <person name="Brown C.T."/>
            <person name="Hug L.A."/>
            <person name="Sharon I."/>
            <person name="Castelle C.J."/>
            <person name="Probst A.J."/>
            <person name="Thomas B.C."/>
            <person name="Singh A."/>
            <person name="Wilkins M.J."/>
            <person name="Karaoz U."/>
            <person name="Brodie E.L."/>
            <person name="Williams K.H."/>
            <person name="Hubbard S.S."/>
            <person name="Banfield J.F."/>
        </authorList>
    </citation>
    <scope>NUCLEOTIDE SEQUENCE [LARGE SCALE GENOMIC DNA]</scope>
</reference>
<accession>A0A1F8F2H9</accession>
<evidence type="ECO:0000313" key="1">
    <source>
        <dbReference type="EMBL" id="OGN07333.1"/>
    </source>
</evidence>
<sequence>MAQTQIAHVISRYIRGGAQMAMVVIHRGEGSNRRSETRHIALSTVNDGERVRRTWVGNNPDPTTVSRREQAARLVSNASANHELIAGEIAEFEKLVKRELTADELEIFRLQGFSTPEKIKEVVEKIVIPALKTQLASAKVAADTTKAFQAEINEAYPLTVEFVGL</sequence>
<dbReference type="Proteomes" id="UP000176834">
    <property type="component" value="Unassembled WGS sequence"/>
</dbReference>
<comment type="caution">
    <text evidence="1">The sequence shown here is derived from an EMBL/GenBank/DDBJ whole genome shotgun (WGS) entry which is preliminary data.</text>
</comment>
<proteinExistence type="predicted"/>
<organism evidence="1 2">
    <name type="scientific">Candidatus Yanofskybacteria bacterium RIFCSPHIGHO2_02_FULL_38_22b</name>
    <dbReference type="NCBI Taxonomy" id="1802673"/>
    <lineage>
        <taxon>Bacteria</taxon>
        <taxon>Candidatus Yanofskyibacteriota</taxon>
    </lineage>
</organism>
<dbReference type="AlphaFoldDB" id="A0A1F8F2H9"/>
<protein>
    <submittedName>
        <fullName evidence="1">Uncharacterized protein</fullName>
    </submittedName>
</protein>
<name>A0A1F8F2H9_9BACT</name>
<evidence type="ECO:0000313" key="2">
    <source>
        <dbReference type="Proteomes" id="UP000176834"/>
    </source>
</evidence>
<dbReference type="EMBL" id="MGJN01000007">
    <property type="protein sequence ID" value="OGN07333.1"/>
    <property type="molecule type" value="Genomic_DNA"/>
</dbReference>
<gene>
    <name evidence="1" type="ORF">A3B86_01090</name>
</gene>